<sequence length="233" mass="26208">MGQKPDSQINYADAIDYWSSVPATVDGVLGGYGEGTTVPVMDVMGSNHFLRKLKSRMVPADGYTKRGVDIGAGIGRVTRDMLHKHCDVVDLVEPVAPFVAQMRNELAPLQSKLGDIYEIGMQEWEPEPNTYWLVWCQWCVGHLPDDELVKFLERCRRALQPNGTIVLKENNTVTGTDDFDAQDSSVTRCDDKFRSLFERAGLKLIATERQKGLPSELYPVRMYALKPMTTELH</sequence>
<evidence type="ECO:0000256" key="7">
    <source>
        <dbReference type="ARBA" id="ARBA00043129"/>
    </source>
</evidence>
<dbReference type="CDD" id="cd02440">
    <property type="entry name" value="AdoMet_MTases"/>
    <property type="match status" value="1"/>
</dbReference>
<protein>
    <recommendedName>
        <fullName evidence="6">Alpha N-terminal protein methyltransferase 1</fullName>
        <ecNumber evidence="5">2.1.1.244</ecNumber>
    </recommendedName>
    <alternativeName>
        <fullName evidence="11">Translation associated element 1</fullName>
    </alternativeName>
    <alternativeName>
        <fullName evidence="7">X-Pro-Lys N-terminal protein methyltransferase 1</fullName>
    </alternativeName>
</protein>
<evidence type="ECO:0000256" key="10">
    <source>
        <dbReference type="ARBA" id="ARBA00048167"/>
    </source>
</evidence>
<dbReference type="GO" id="GO:0005737">
    <property type="term" value="C:cytoplasm"/>
    <property type="evidence" value="ECO:0007669"/>
    <property type="project" value="TreeGrafter"/>
</dbReference>
<keyword evidence="2" id="KW-0489">Methyltransferase</keyword>
<evidence type="ECO:0000256" key="3">
    <source>
        <dbReference type="ARBA" id="ARBA00022679"/>
    </source>
</evidence>
<dbReference type="OrthoDB" id="1298661at2759"/>
<dbReference type="FunFam" id="3.40.50.150:FF:000025">
    <property type="entry name" value="N-terminal Xaa-Pro-Lys N-methyltransferase 1"/>
    <property type="match status" value="1"/>
</dbReference>
<evidence type="ECO:0000313" key="14">
    <source>
        <dbReference type="Proteomes" id="UP000191024"/>
    </source>
</evidence>
<comment type="catalytic activity">
    <reaction evidence="10">
        <text>N-terminal L-alanyl-L-prolyl-L-lysyl-[protein] + 3 S-adenosyl-L-methionine = N-terminal N,N,N-trimethyl-L-alanyl-L-prolyl-L-lysyl-[protein] + 3 S-adenosyl-L-homocysteine + 3 H(+)</text>
        <dbReference type="Rhea" id="RHEA:54712"/>
        <dbReference type="Rhea" id="RHEA-COMP:13785"/>
        <dbReference type="Rhea" id="RHEA-COMP:13971"/>
        <dbReference type="ChEBI" id="CHEBI:15378"/>
        <dbReference type="ChEBI" id="CHEBI:57856"/>
        <dbReference type="ChEBI" id="CHEBI:59789"/>
        <dbReference type="ChEBI" id="CHEBI:138057"/>
        <dbReference type="ChEBI" id="CHEBI:138315"/>
        <dbReference type="EC" id="2.1.1.244"/>
    </reaction>
</comment>
<feature type="binding site" evidence="12">
    <location>
        <position position="76"/>
    </location>
    <ligand>
        <name>S-adenosyl-L-methionine</name>
        <dbReference type="ChEBI" id="CHEBI:59789"/>
    </ligand>
</feature>
<dbReference type="Pfam" id="PF05891">
    <property type="entry name" value="Methyltransf_PK"/>
    <property type="match status" value="1"/>
</dbReference>
<dbReference type="PANTHER" id="PTHR12753:SF0">
    <property type="entry name" value="ALPHA N-TERMINAL PROTEIN METHYLTRANSFERASE 1"/>
    <property type="match status" value="1"/>
</dbReference>
<dbReference type="PIRSF" id="PIRSF016958">
    <property type="entry name" value="DUF858_MeTrfase_lik"/>
    <property type="match status" value="1"/>
</dbReference>
<reference evidence="14" key="1">
    <citation type="submission" date="2016-03" db="EMBL/GenBank/DDBJ databases">
        <authorList>
            <person name="Devillers H."/>
        </authorList>
    </citation>
    <scope>NUCLEOTIDE SEQUENCE [LARGE SCALE GENOMIC DNA]</scope>
</reference>
<dbReference type="GO" id="GO:0032259">
    <property type="term" value="P:methylation"/>
    <property type="evidence" value="ECO:0007669"/>
    <property type="project" value="UniProtKB-KW"/>
</dbReference>
<evidence type="ECO:0000313" key="13">
    <source>
        <dbReference type="EMBL" id="SCV03794.1"/>
    </source>
</evidence>
<organism evidence="13 14">
    <name type="scientific">Lachancea mirantina</name>
    <dbReference type="NCBI Taxonomy" id="1230905"/>
    <lineage>
        <taxon>Eukaryota</taxon>
        <taxon>Fungi</taxon>
        <taxon>Dikarya</taxon>
        <taxon>Ascomycota</taxon>
        <taxon>Saccharomycotina</taxon>
        <taxon>Saccharomycetes</taxon>
        <taxon>Saccharomycetales</taxon>
        <taxon>Saccharomycetaceae</taxon>
        <taxon>Lachancea</taxon>
    </lineage>
</organism>
<gene>
    <name evidence="13" type="ORF">LAMI_0H11012G</name>
</gene>
<dbReference type="InterPro" id="IPR029063">
    <property type="entry name" value="SAM-dependent_MTases_sf"/>
</dbReference>
<evidence type="ECO:0000256" key="9">
    <source>
        <dbReference type="ARBA" id="ARBA00047885"/>
    </source>
</evidence>
<keyword evidence="4 12" id="KW-0949">S-adenosyl-L-methionine</keyword>
<dbReference type="EMBL" id="LT598468">
    <property type="protein sequence ID" value="SCV03794.1"/>
    <property type="molecule type" value="Genomic_DNA"/>
</dbReference>
<keyword evidence="14" id="KW-1185">Reference proteome</keyword>
<evidence type="ECO:0000256" key="11">
    <source>
        <dbReference type="ARBA" id="ARBA00082558"/>
    </source>
</evidence>
<dbReference type="Gene3D" id="3.40.50.150">
    <property type="entry name" value="Vaccinia Virus protein VP39"/>
    <property type="match status" value="1"/>
</dbReference>
<comment type="catalytic activity">
    <reaction evidence="9">
        <text>N-terminal L-prolyl-L-prolyl-L-lysyl-[protein] + 2 S-adenosyl-L-methionine = N-terminal N,N-dimethyl-L-prolyl-L-prolyl-L-lysyl-[protein] + 2 S-adenosyl-L-homocysteine + 2 H(+)</text>
        <dbReference type="Rhea" id="RHEA:54736"/>
        <dbReference type="Rhea" id="RHEA-COMP:13787"/>
        <dbReference type="Rhea" id="RHEA-COMP:13974"/>
        <dbReference type="ChEBI" id="CHEBI:15378"/>
        <dbReference type="ChEBI" id="CHEBI:57856"/>
        <dbReference type="ChEBI" id="CHEBI:59789"/>
        <dbReference type="ChEBI" id="CHEBI:138059"/>
        <dbReference type="ChEBI" id="CHEBI:138318"/>
        <dbReference type="EC" id="2.1.1.244"/>
    </reaction>
</comment>
<accession>A0A1G4KH06</accession>
<evidence type="ECO:0000256" key="2">
    <source>
        <dbReference type="ARBA" id="ARBA00022603"/>
    </source>
</evidence>
<evidence type="ECO:0000256" key="12">
    <source>
        <dbReference type="PIRSR" id="PIRSR016958-1"/>
    </source>
</evidence>
<dbReference type="InterPro" id="IPR008576">
    <property type="entry name" value="MeTrfase_NTM1"/>
</dbReference>
<evidence type="ECO:0000256" key="5">
    <source>
        <dbReference type="ARBA" id="ARBA00039112"/>
    </source>
</evidence>
<dbReference type="AlphaFoldDB" id="A0A1G4KH06"/>
<evidence type="ECO:0000256" key="1">
    <source>
        <dbReference type="ARBA" id="ARBA00009059"/>
    </source>
</evidence>
<feature type="binding site" evidence="12">
    <location>
        <position position="71"/>
    </location>
    <ligand>
        <name>S-adenosyl-L-methionine</name>
        <dbReference type="ChEBI" id="CHEBI:59789"/>
    </ligand>
</feature>
<feature type="binding site" evidence="12">
    <location>
        <begin position="121"/>
        <end position="122"/>
    </location>
    <ligand>
        <name>S-adenosyl-L-methionine</name>
        <dbReference type="ChEBI" id="CHEBI:59789"/>
    </ligand>
</feature>
<feature type="binding site" evidence="12">
    <location>
        <position position="137"/>
    </location>
    <ligand>
        <name>S-adenosyl-L-methionine</name>
        <dbReference type="ChEBI" id="CHEBI:59789"/>
    </ligand>
</feature>
<dbReference type="PANTHER" id="PTHR12753">
    <property type="entry name" value="AD-003 - RELATED"/>
    <property type="match status" value="1"/>
</dbReference>
<comment type="catalytic activity">
    <reaction evidence="8">
        <text>N-terminal L-seryl-L-prolyl-L-lysyl-[protein] + 3 S-adenosyl-L-methionine = N-terminal N,N,N-trimethyl-L-seryl-L-prolyl-L-lysyl-[protein] + 3 S-adenosyl-L-homocysteine + 3 H(+)</text>
        <dbReference type="Rhea" id="RHEA:54724"/>
        <dbReference type="Rhea" id="RHEA-COMP:13789"/>
        <dbReference type="Rhea" id="RHEA-COMP:13973"/>
        <dbReference type="ChEBI" id="CHEBI:15378"/>
        <dbReference type="ChEBI" id="CHEBI:57856"/>
        <dbReference type="ChEBI" id="CHEBI:59789"/>
        <dbReference type="ChEBI" id="CHEBI:138061"/>
        <dbReference type="ChEBI" id="CHEBI:138317"/>
        <dbReference type="EC" id="2.1.1.244"/>
    </reaction>
</comment>
<evidence type="ECO:0000256" key="4">
    <source>
        <dbReference type="ARBA" id="ARBA00022691"/>
    </source>
</evidence>
<evidence type="ECO:0000256" key="8">
    <source>
        <dbReference type="ARBA" id="ARBA00047306"/>
    </source>
</evidence>
<dbReference type="STRING" id="1230905.A0A1G4KH06"/>
<name>A0A1G4KH06_9SACH</name>
<dbReference type="Proteomes" id="UP000191024">
    <property type="component" value="Chromosome H"/>
</dbReference>
<dbReference type="EC" id="2.1.1.244" evidence="5"/>
<comment type="similarity">
    <text evidence="1">Belongs to the methyltransferase superfamily. NTM1 family.</text>
</comment>
<proteinExistence type="inferred from homology"/>
<evidence type="ECO:0000256" key="6">
    <source>
        <dbReference type="ARBA" id="ARBA00039449"/>
    </source>
</evidence>
<dbReference type="GO" id="GO:0071885">
    <property type="term" value="F:N-terminal protein N-methyltransferase activity"/>
    <property type="evidence" value="ECO:0007669"/>
    <property type="project" value="UniProtKB-EC"/>
</dbReference>
<dbReference type="SUPFAM" id="SSF53335">
    <property type="entry name" value="S-adenosyl-L-methionine-dependent methyltransferases"/>
    <property type="match status" value="1"/>
</dbReference>
<keyword evidence="3" id="KW-0808">Transferase</keyword>